<comment type="caution">
    <text evidence="1">The sequence shown here is derived from an EMBL/GenBank/DDBJ whole genome shotgun (WGS) entry which is preliminary data.</text>
</comment>
<evidence type="ECO:0000313" key="2">
    <source>
        <dbReference type="Proteomes" id="UP000011550"/>
    </source>
</evidence>
<protein>
    <submittedName>
        <fullName evidence="1">Uncharacterized protein</fullName>
    </submittedName>
</protein>
<gene>
    <name evidence="1" type="ORF">C440_06727</name>
</gene>
<evidence type="ECO:0000313" key="1">
    <source>
        <dbReference type="EMBL" id="ELZ95964.1"/>
    </source>
</evidence>
<name>M0IKI1_9EURY</name>
<proteinExistence type="predicted"/>
<organism evidence="1 2">
    <name type="scientific">Haloferax mucosum ATCC BAA-1512</name>
    <dbReference type="NCBI Taxonomy" id="662479"/>
    <lineage>
        <taxon>Archaea</taxon>
        <taxon>Methanobacteriati</taxon>
        <taxon>Methanobacteriota</taxon>
        <taxon>Stenosarchaea group</taxon>
        <taxon>Halobacteria</taxon>
        <taxon>Halobacteriales</taxon>
        <taxon>Haloferacaceae</taxon>
        <taxon>Haloferax</taxon>
    </lineage>
</organism>
<keyword evidence="2" id="KW-1185">Reference proteome</keyword>
<dbReference type="Proteomes" id="UP000011550">
    <property type="component" value="Unassembled WGS sequence"/>
</dbReference>
<sequence length="156" mass="17973">MVAWLNLPDRRNVLAELHRELANTSAIVCEEETIALWRDGEYWYEIRGCNLFRYDSPRDLSALSKRQRDTTVTHVSYDLISLDEIAVETASRTLFLSWGTYSPPRKFDQIFTKVLEWLLPDPPTEIVFTDEAMFDVAVEYLHTIVPGSSEESTAPT</sequence>
<dbReference type="EMBL" id="AOLN01000010">
    <property type="protein sequence ID" value="ELZ95964.1"/>
    <property type="molecule type" value="Genomic_DNA"/>
</dbReference>
<reference evidence="1 2" key="1">
    <citation type="journal article" date="2014" name="PLoS Genet.">
        <title>Phylogenetically driven sequencing of extremely halophilic archaea reveals strategies for static and dynamic osmo-response.</title>
        <authorList>
            <person name="Becker E.A."/>
            <person name="Seitzer P.M."/>
            <person name="Tritt A."/>
            <person name="Larsen D."/>
            <person name="Krusor M."/>
            <person name="Yao A.I."/>
            <person name="Wu D."/>
            <person name="Madern D."/>
            <person name="Eisen J.A."/>
            <person name="Darling A.E."/>
            <person name="Facciotti M.T."/>
        </authorList>
    </citation>
    <scope>NUCLEOTIDE SEQUENCE [LARGE SCALE GENOMIC DNA]</scope>
    <source>
        <strain evidence="1 2">ATCC BAA-1512</strain>
    </source>
</reference>
<accession>M0IKI1</accession>
<dbReference type="AlphaFoldDB" id="M0IKI1"/>